<sequence length="170" mass="19776">MILFYNLYKYKEQKPKFIVDAMLGKLAKKLRLLGFDTFYSSSIADNKIIIMAKNERRILLTKDRILAHLAPKNEIKTVTISDGNELDQFRQIKEKVGLNAFAIEGKVSRCTNCNGELLRAKNKKIIGKVPDGVIRNFKEFWECKNCKKIYWNGTHIKNLQIFVSELNEKF</sequence>
<name>A0A075H8B9_9ARCH</name>
<dbReference type="PANTHER" id="PTHR39081:SF1">
    <property type="entry name" value="MUT7-C RNASE DOMAIN-CONTAINING PROTEIN"/>
    <property type="match status" value="1"/>
</dbReference>
<dbReference type="PANTHER" id="PTHR39081">
    <property type="entry name" value="MUT7-C DOMAIN-CONTAINING PROTEIN"/>
    <property type="match status" value="1"/>
</dbReference>
<accession>A0A075H8B9</accession>
<protein>
    <recommendedName>
        <fullName evidence="1">Mut7-C RNAse domain-containing protein</fullName>
    </recommendedName>
</protein>
<feature type="domain" description="Mut7-C RNAse" evidence="1">
    <location>
        <begin position="15"/>
        <end position="160"/>
    </location>
</feature>
<dbReference type="Gene3D" id="3.40.50.1010">
    <property type="entry name" value="5'-nuclease"/>
    <property type="match status" value="1"/>
</dbReference>
<evidence type="ECO:0000259" key="1">
    <source>
        <dbReference type="Pfam" id="PF01927"/>
    </source>
</evidence>
<evidence type="ECO:0000313" key="2">
    <source>
        <dbReference type="EMBL" id="AIF10093.1"/>
    </source>
</evidence>
<dbReference type="Pfam" id="PF01927">
    <property type="entry name" value="Mut7-C"/>
    <property type="match status" value="1"/>
</dbReference>
<organism evidence="2">
    <name type="scientific">uncultured marine thaumarchaeote KM3_43_D05</name>
    <dbReference type="NCBI Taxonomy" id="1456150"/>
    <lineage>
        <taxon>Archaea</taxon>
        <taxon>Nitrososphaerota</taxon>
        <taxon>environmental samples</taxon>
    </lineage>
</organism>
<dbReference type="InterPro" id="IPR029060">
    <property type="entry name" value="PIN-like_dom_sf"/>
</dbReference>
<dbReference type="SUPFAM" id="SSF88723">
    <property type="entry name" value="PIN domain-like"/>
    <property type="match status" value="1"/>
</dbReference>
<proteinExistence type="predicted"/>
<dbReference type="AlphaFoldDB" id="A0A075H8B9"/>
<reference evidence="2" key="1">
    <citation type="journal article" date="2014" name="Genome Biol. Evol.">
        <title>Pangenome evidence for extensive interdomain horizontal transfer affecting lineage core and shell genes in uncultured planktonic thaumarchaeota and euryarchaeota.</title>
        <authorList>
            <person name="Deschamps P."/>
            <person name="Zivanovic Y."/>
            <person name="Moreira D."/>
            <person name="Rodriguez-Valera F."/>
            <person name="Lopez-Garcia P."/>
        </authorList>
    </citation>
    <scope>NUCLEOTIDE SEQUENCE</scope>
</reference>
<dbReference type="EMBL" id="KF900881">
    <property type="protein sequence ID" value="AIF10093.1"/>
    <property type="molecule type" value="Genomic_DNA"/>
</dbReference>
<dbReference type="InterPro" id="IPR002782">
    <property type="entry name" value="Mut7-C_RNAse_dom"/>
</dbReference>